<dbReference type="GO" id="GO:0004672">
    <property type="term" value="F:protein kinase activity"/>
    <property type="evidence" value="ECO:0007669"/>
    <property type="project" value="InterPro"/>
</dbReference>
<dbReference type="PROSITE" id="PS50011">
    <property type="entry name" value="PROTEIN_KINASE_DOM"/>
    <property type="match status" value="1"/>
</dbReference>
<dbReference type="EMBL" id="JAFIMR010000002">
    <property type="protein sequence ID" value="KAI1880728.1"/>
    <property type="molecule type" value="Genomic_DNA"/>
</dbReference>
<evidence type="ECO:0000313" key="3">
    <source>
        <dbReference type="EMBL" id="KAI1880728.1"/>
    </source>
</evidence>
<accession>A0A9P9WWS5</accession>
<comment type="caution">
    <text evidence="3">The sequence shown here is derived from an EMBL/GenBank/DDBJ whole genome shotgun (WGS) entry which is preliminary data.</text>
</comment>
<evidence type="ECO:0000256" key="1">
    <source>
        <dbReference type="SAM" id="MobiDB-lite"/>
    </source>
</evidence>
<dbReference type="InterPro" id="IPR011009">
    <property type="entry name" value="Kinase-like_dom_sf"/>
</dbReference>
<gene>
    <name evidence="3" type="ORF">JX265_000968</name>
</gene>
<name>A0A9P9WWS5_9PEZI</name>
<evidence type="ECO:0000313" key="4">
    <source>
        <dbReference type="Proteomes" id="UP000829685"/>
    </source>
</evidence>
<dbReference type="Gene3D" id="1.10.510.10">
    <property type="entry name" value="Transferase(Phosphotransferase) domain 1"/>
    <property type="match status" value="1"/>
</dbReference>
<dbReference type="Proteomes" id="UP000829685">
    <property type="component" value="Unassembled WGS sequence"/>
</dbReference>
<feature type="domain" description="Protein kinase" evidence="2">
    <location>
        <begin position="23"/>
        <end position="430"/>
    </location>
</feature>
<keyword evidence="4" id="KW-1185">Reference proteome</keyword>
<dbReference type="SUPFAM" id="SSF56112">
    <property type="entry name" value="Protein kinase-like (PK-like)"/>
    <property type="match status" value="1"/>
</dbReference>
<organism evidence="3 4">
    <name type="scientific">Neoarthrinium moseri</name>
    <dbReference type="NCBI Taxonomy" id="1658444"/>
    <lineage>
        <taxon>Eukaryota</taxon>
        <taxon>Fungi</taxon>
        <taxon>Dikarya</taxon>
        <taxon>Ascomycota</taxon>
        <taxon>Pezizomycotina</taxon>
        <taxon>Sordariomycetes</taxon>
        <taxon>Xylariomycetidae</taxon>
        <taxon>Amphisphaeriales</taxon>
        <taxon>Apiosporaceae</taxon>
        <taxon>Neoarthrinium</taxon>
    </lineage>
</organism>
<reference evidence="3" key="1">
    <citation type="submission" date="2021-03" db="EMBL/GenBank/DDBJ databases">
        <title>Revisited historic fungal species revealed as producer of novel bioactive compounds through whole genome sequencing and comparative genomics.</title>
        <authorList>
            <person name="Vignolle G.A."/>
            <person name="Hochenegger N."/>
            <person name="Mach R.L."/>
            <person name="Mach-Aigner A.R."/>
            <person name="Javad Rahimi M."/>
            <person name="Salim K.A."/>
            <person name="Chan C.M."/>
            <person name="Lim L.B.L."/>
            <person name="Cai F."/>
            <person name="Druzhinina I.S."/>
            <person name="U'Ren J.M."/>
            <person name="Derntl C."/>
        </authorList>
    </citation>
    <scope>NUCLEOTIDE SEQUENCE</scope>
    <source>
        <strain evidence="3">TUCIM 5799</strain>
    </source>
</reference>
<protein>
    <recommendedName>
        <fullName evidence="2">Protein kinase domain-containing protein</fullName>
    </recommendedName>
</protein>
<feature type="compositionally biased region" description="Basic residues" evidence="1">
    <location>
        <begin position="154"/>
        <end position="173"/>
    </location>
</feature>
<dbReference type="GO" id="GO:0005524">
    <property type="term" value="F:ATP binding"/>
    <property type="evidence" value="ECO:0007669"/>
    <property type="project" value="InterPro"/>
</dbReference>
<proteinExistence type="predicted"/>
<feature type="region of interest" description="Disordered" evidence="1">
    <location>
        <begin position="147"/>
        <end position="194"/>
    </location>
</feature>
<dbReference type="AlphaFoldDB" id="A0A9P9WWS5"/>
<feature type="compositionally biased region" description="Basic and acidic residues" evidence="1">
    <location>
        <begin position="174"/>
        <end position="191"/>
    </location>
</feature>
<evidence type="ECO:0000259" key="2">
    <source>
        <dbReference type="PROSITE" id="PS50011"/>
    </source>
</evidence>
<sequence>MTEVLLSPDRQHVTTPSKRALDYDFAVELTPGTWKVIRKKDRFEFLAQDVTEQFQDCDGDQTWLGQLLDPCGINIMGSLMRILNHENLINCVDWIKVRSSPTGRITTATTKQFVIWDFCNAGTLENLLMAPHVVEPTDFHRAQTLKELEDKKHQEHKKRKLKARGGHKGHHLDHHHDHHDDHHQDHDRVYDDNDDDDDDDLPPIFLPEAFCWHVLCSVLKALAWLHHGIREDYNAATGRYETQRADLDWQTMLHRDIRPSNIFFCHPQTKHETYGLCKLGNYGAAVVSGVFNGIHRDRVPPGRGKALAPQPGRAFAELDELRRADAVSTNSHPPPHTQPYTMLSEYRSLADVVAAMMVEPTRGSEANTHFHGLRDAPGPRWRAALEQTGYTGALKNFVYRLMATTTGETDGAAAPSLALYRRARAEHARFRGLKDEGRAVITADHVRARHAAQERGRLVGHLEALRDAERARVAEDTSDRFVGVPPPTALDDLLDDIYDTCAAADAARYDTEASA</sequence>
<dbReference type="InterPro" id="IPR000719">
    <property type="entry name" value="Prot_kinase_dom"/>
</dbReference>